<dbReference type="AntiFam" id="ANF00012">
    <property type="entry name" value="tRNA translation"/>
</dbReference>
<proteinExistence type="predicted"/>
<reference evidence="1" key="1">
    <citation type="submission" date="2018-05" db="EMBL/GenBank/DDBJ databases">
        <authorList>
            <person name="Lanie J.A."/>
            <person name="Ng W.-L."/>
            <person name="Kazmierczak K.M."/>
            <person name="Andrzejewski T.M."/>
            <person name="Davidsen T.M."/>
            <person name="Wayne K.J."/>
            <person name="Tettelin H."/>
            <person name="Glass J.I."/>
            <person name="Rusch D."/>
            <person name="Podicherti R."/>
            <person name="Tsui H.-C.T."/>
            <person name="Winkler M.E."/>
        </authorList>
    </citation>
    <scope>NUCLEOTIDE SEQUENCE</scope>
</reference>
<feature type="non-terminal residue" evidence="1">
    <location>
        <position position="1"/>
    </location>
</feature>
<protein>
    <submittedName>
        <fullName evidence="1">Uncharacterized protein</fullName>
    </submittedName>
</protein>
<dbReference type="AlphaFoldDB" id="A0A381WUH8"/>
<organism evidence="1">
    <name type="scientific">marine metagenome</name>
    <dbReference type="NCBI Taxonomy" id="408172"/>
    <lineage>
        <taxon>unclassified sequences</taxon>
        <taxon>metagenomes</taxon>
        <taxon>ecological metagenomes</taxon>
    </lineage>
</organism>
<accession>A0A381WUH8</accession>
<evidence type="ECO:0000313" key="1">
    <source>
        <dbReference type="EMBL" id="SVA56166.1"/>
    </source>
</evidence>
<name>A0A381WUH8_9ZZZZ</name>
<sequence length="59" mass="6782">FKYRKNINKKRTWIFHVRLSRGSGGGTRTPDKVVNSHLLYQLSYSGITAFTLKKRANLG</sequence>
<gene>
    <name evidence="1" type="ORF">METZ01_LOCUS109020</name>
</gene>
<dbReference type="EMBL" id="UINC01012923">
    <property type="protein sequence ID" value="SVA56166.1"/>
    <property type="molecule type" value="Genomic_DNA"/>
</dbReference>